<evidence type="ECO:0000313" key="1">
    <source>
        <dbReference type="Proteomes" id="UP000887580"/>
    </source>
</evidence>
<dbReference type="WBParaSite" id="PS1159_v2.g11430.t1">
    <property type="protein sequence ID" value="PS1159_v2.g11430.t1"/>
    <property type="gene ID" value="PS1159_v2.g11430"/>
</dbReference>
<accession>A0AC35EWH9</accession>
<evidence type="ECO:0000313" key="2">
    <source>
        <dbReference type="WBParaSite" id="PS1159_v2.g11430.t1"/>
    </source>
</evidence>
<protein>
    <submittedName>
        <fullName evidence="2">Ankyrin repeat protein</fullName>
    </submittedName>
</protein>
<name>A0AC35EWH9_9BILA</name>
<reference evidence="2" key="1">
    <citation type="submission" date="2022-11" db="UniProtKB">
        <authorList>
            <consortium name="WormBaseParasite"/>
        </authorList>
    </citation>
    <scope>IDENTIFICATION</scope>
</reference>
<dbReference type="Proteomes" id="UP000887580">
    <property type="component" value="Unplaced"/>
</dbReference>
<organism evidence="1 2">
    <name type="scientific">Panagrolaimus sp. PS1159</name>
    <dbReference type="NCBI Taxonomy" id="55785"/>
    <lineage>
        <taxon>Eukaryota</taxon>
        <taxon>Metazoa</taxon>
        <taxon>Ecdysozoa</taxon>
        <taxon>Nematoda</taxon>
        <taxon>Chromadorea</taxon>
        <taxon>Rhabditida</taxon>
        <taxon>Tylenchina</taxon>
        <taxon>Panagrolaimomorpha</taxon>
        <taxon>Panagrolaimoidea</taxon>
        <taxon>Panagrolaimidae</taxon>
        <taxon>Panagrolaimus</taxon>
    </lineage>
</organism>
<proteinExistence type="predicted"/>
<sequence>MIKKNEISYKVITSVRRYETPYSNKAARSITLLHKAAWLGEKRTAKWLTEKGADIDVKDNFGYTPKMLAEENNQTEIIAFLERFVLSYKLIFSDL</sequence>